<proteinExistence type="predicted"/>
<reference evidence="2" key="1">
    <citation type="submission" date="2021-03" db="EMBL/GenBank/DDBJ databases">
        <authorList>
            <person name="Bekaert M."/>
        </authorList>
    </citation>
    <scope>NUCLEOTIDE SEQUENCE</scope>
</reference>
<dbReference type="InterPro" id="IPR058913">
    <property type="entry name" value="Integrase_dom_put"/>
</dbReference>
<accession>A0A8S3RU40</accession>
<gene>
    <name evidence="2" type="ORF">MEDL_23849</name>
</gene>
<dbReference type="InterPro" id="IPR012337">
    <property type="entry name" value="RNaseH-like_sf"/>
</dbReference>
<dbReference type="EMBL" id="CAJPWZ010001209">
    <property type="protein sequence ID" value="CAG2209731.1"/>
    <property type="molecule type" value="Genomic_DNA"/>
</dbReference>
<feature type="domain" description="Integrase core" evidence="1">
    <location>
        <begin position="2"/>
        <end position="78"/>
    </location>
</feature>
<dbReference type="AlphaFoldDB" id="A0A8S3RU40"/>
<evidence type="ECO:0000313" key="2">
    <source>
        <dbReference type="EMBL" id="CAG2209731.1"/>
    </source>
</evidence>
<keyword evidence="3" id="KW-1185">Reference proteome</keyword>
<evidence type="ECO:0000259" key="1">
    <source>
        <dbReference type="Pfam" id="PF24764"/>
    </source>
</evidence>
<dbReference type="SUPFAM" id="SSF53098">
    <property type="entry name" value="Ribonuclease H-like"/>
    <property type="match status" value="1"/>
</dbReference>
<evidence type="ECO:0000313" key="3">
    <source>
        <dbReference type="Proteomes" id="UP000683360"/>
    </source>
</evidence>
<comment type="caution">
    <text evidence="2">The sequence shown here is derived from an EMBL/GenBank/DDBJ whole genome shotgun (WGS) entry which is preliminary data.</text>
</comment>
<organism evidence="2 3">
    <name type="scientific">Mytilus edulis</name>
    <name type="common">Blue mussel</name>
    <dbReference type="NCBI Taxonomy" id="6550"/>
    <lineage>
        <taxon>Eukaryota</taxon>
        <taxon>Metazoa</taxon>
        <taxon>Spiralia</taxon>
        <taxon>Lophotrochozoa</taxon>
        <taxon>Mollusca</taxon>
        <taxon>Bivalvia</taxon>
        <taxon>Autobranchia</taxon>
        <taxon>Pteriomorphia</taxon>
        <taxon>Mytilida</taxon>
        <taxon>Mytiloidea</taxon>
        <taxon>Mytilidae</taxon>
        <taxon>Mytilinae</taxon>
        <taxon>Mytilus</taxon>
    </lineage>
</organism>
<dbReference type="Pfam" id="PF24764">
    <property type="entry name" value="rva_4"/>
    <property type="match status" value="1"/>
</dbReference>
<dbReference type="PANTHER" id="PTHR46791:SF5">
    <property type="entry name" value="CLR5 DOMAIN-CONTAINING PROTEIN-RELATED"/>
    <property type="match status" value="1"/>
</dbReference>
<name>A0A8S3RU40_MYTED</name>
<dbReference type="Proteomes" id="UP000683360">
    <property type="component" value="Unassembled WGS sequence"/>
</dbReference>
<dbReference type="PANTHER" id="PTHR46791">
    <property type="entry name" value="EXPRESSED PROTEIN"/>
    <property type="match status" value="1"/>
</dbReference>
<protein>
    <recommendedName>
        <fullName evidence="1">Integrase core domain-containing protein</fullName>
    </recommendedName>
</protein>
<dbReference type="OrthoDB" id="6285084at2759"/>
<sequence>MLMFMKCCDNNKSETVFDCFRTGISQYGTPNCVRSDKGLENILFADFMLGLNGSGSMITGPSIHNQRIERLWRDLFEGARCKNPVGAIPECDLQYYGVEGFDHSSLEQDGNRRPVFCPISETLWQRYRDTLRAAVPFPNTIKNHGIDDFIKCVNVISQNQQ</sequence>